<dbReference type="CTD" id="79173"/>
<feature type="region of interest" description="Disordered" evidence="1">
    <location>
        <begin position="497"/>
        <end position="538"/>
    </location>
</feature>
<dbReference type="Proteomes" id="UP000002494">
    <property type="component" value="Chromosome 19"/>
</dbReference>
<evidence type="ECO:0000256" key="1">
    <source>
        <dbReference type="SAM" id="MobiDB-lite"/>
    </source>
</evidence>
<dbReference type="RefSeq" id="XP_063134030.1">
    <property type="nucleotide sequence ID" value="XM_063277960.1"/>
</dbReference>
<gene>
    <name evidence="2 4" type="primary">Brme1</name>
</gene>
<dbReference type="GO" id="GO:0035861">
    <property type="term" value="C:site of double-strand break"/>
    <property type="evidence" value="ECO:0000266"/>
    <property type="project" value="RGD"/>
</dbReference>
<dbReference type="FunCoup" id="A0A8I5Y9Q2">
    <property type="interactions" value="187"/>
</dbReference>
<dbReference type="GO" id="GO:1990166">
    <property type="term" value="P:protein localization to site of double-strand break"/>
    <property type="evidence" value="ECO:0000266"/>
    <property type="project" value="RGD"/>
</dbReference>
<feature type="region of interest" description="Disordered" evidence="1">
    <location>
        <begin position="382"/>
        <end position="406"/>
    </location>
</feature>
<dbReference type="AGR" id="RGD:1306072"/>
<dbReference type="InterPro" id="IPR031441">
    <property type="entry name" value="Brme1"/>
</dbReference>
<dbReference type="GO" id="GO:0003684">
    <property type="term" value="F:damaged DNA binding"/>
    <property type="evidence" value="ECO:0000266"/>
    <property type="project" value="RGD"/>
</dbReference>
<evidence type="ECO:0000313" key="3">
    <source>
        <dbReference type="Proteomes" id="UP000002494"/>
    </source>
</evidence>
<dbReference type="Ensembl" id="ENSRNOT00000115206.2">
    <property type="protein sequence ID" value="ENSRNOP00000077742.1"/>
    <property type="gene ID" value="ENSRNOG00000025796.9"/>
</dbReference>
<dbReference type="GO" id="GO:0007141">
    <property type="term" value="P:male meiosis I"/>
    <property type="evidence" value="ECO:0000266"/>
    <property type="project" value="RGD"/>
</dbReference>
<proteinExistence type="predicted"/>
<dbReference type="GO" id="GO:0007283">
    <property type="term" value="P:spermatogenesis"/>
    <property type="evidence" value="ECO:0000266"/>
    <property type="project" value="RGD"/>
</dbReference>
<dbReference type="RGD" id="1306072">
    <property type="gene designation" value="Brme1"/>
</dbReference>
<keyword evidence="3" id="KW-1185">Reference proteome</keyword>
<feature type="compositionally biased region" description="Basic residues" evidence="1">
    <location>
        <begin position="160"/>
        <end position="169"/>
    </location>
</feature>
<accession>A0A8I5Y9Q2</accession>
<evidence type="ECO:0000313" key="4">
    <source>
        <dbReference type="RGD" id="1306072"/>
    </source>
</evidence>
<reference evidence="2" key="1">
    <citation type="submission" date="2024-01" db="EMBL/GenBank/DDBJ databases">
        <title>GRCr8: a new rat reference genome assembly contstructed from accurate long reads and long range scaffolding.</title>
        <authorList>
            <person name="Doris P.A."/>
            <person name="Kalbfleisch T."/>
            <person name="Li K."/>
            <person name="Howe K."/>
            <person name="Wood J."/>
        </authorList>
    </citation>
    <scope>NUCLEOTIDE SEQUENCE [LARGE SCALE GENOMIC DNA]</scope>
    <source>
        <strain evidence="2">Brown Norway</strain>
    </source>
</reference>
<name>A0A8I5Y9Q2_RAT</name>
<dbReference type="PANTHER" id="PTHR14583">
    <property type="entry name" value="UNCHARACTERIZED PROTEIN C19ORF57 FAMILY MEMBER"/>
    <property type="match status" value="1"/>
</dbReference>
<dbReference type="GeneID" id="304654"/>
<feature type="compositionally biased region" description="Basic and acidic residues" evidence="1">
    <location>
        <begin position="396"/>
        <end position="406"/>
    </location>
</feature>
<dbReference type="GeneTree" id="ENSGT00390000016855"/>
<feature type="compositionally biased region" description="Polar residues" evidence="1">
    <location>
        <begin position="246"/>
        <end position="255"/>
    </location>
</feature>
<dbReference type="GO" id="GO:0005694">
    <property type="term" value="C:chromosome"/>
    <property type="evidence" value="ECO:0000266"/>
    <property type="project" value="RGD"/>
</dbReference>
<dbReference type="GO" id="GO:1990918">
    <property type="term" value="P:double-strand break repair involved in meiotic recombination"/>
    <property type="evidence" value="ECO:0000266"/>
    <property type="project" value="RGD"/>
</dbReference>
<reference evidence="2" key="3">
    <citation type="submission" date="2025-09" db="UniProtKB">
        <authorList>
            <consortium name="Ensembl"/>
        </authorList>
    </citation>
    <scope>IDENTIFICATION</scope>
    <source>
        <strain evidence="2">Brown Norway</strain>
    </source>
</reference>
<dbReference type="RefSeq" id="XP_038954001.1">
    <property type="nucleotide sequence ID" value="XM_039098073.2"/>
</dbReference>
<dbReference type="GO" id="GO:0000724">
    <property type="term" value="P:double-strand break repair via homologous recombination"/>
    <property type="evidence" value="ECO:0000266"/>
    <property type="project" value="RGD"/>
</dbReference>
<dbReference type="GO" id="GO:0007144">
    <property type="term" value="P:female meiosis I"/>
    <property type="evidence" value="ECO:0000266"/>
    <property type="project" value="RGD"/>
</dbReference>
<dbReference type="GO" id="GO:0007131">
    <property type="term" value="P:reciprocal meiotic recombination"/>
    <property type="evidence" value="ECO:0000266"/>
    <property type="project" value="RGD"/>
</dbReference>
<dbReference type="OMA" id="HETQEPT"/>
<dbReference type="Pfam" id="PF15710">
    <property type="entry name" value="Brme1"/>
    <property type="match status" value="1"/>
</dbReference>
<dbReference type="PANTHER" id="PTHR14583:SF0">
    <property type="entry name" value="BREAK REPAIR MEIOTIC RECOMBINASE RECRUITMENT FACTOR 1"/>
    <property type="match status" value="1"/>
</dbReference>
<protein>
    <submittedName>
        <fullName evidence="2">Break repair meiotic recombinase recruitment factor 1</fullName>
    </submittedName>
</protein>
<dbReference type="AlphaFoldDB" id="A0A8I5Y9Q2"/>
<dbReference type="RefSeq" id="XP_017456914.1">
    <property type="nucleotide sequence ID" value="XM_017601425.3"/>
</dbReference>
<reference evidence="2" key="2">
    <citation type="submission" date="2025-08" db="UniProtKB">
        <authorList>
            <consortium name="Ensembl"/>
        </authorList>
    </citation>
    <scope>IDENTIFICATION</scope>
    <source>
        <strain evidence="2">Brown Norway</strain>
    </source>
</reference>
<organism evidence="2 3">
    <name type="scientific">Rattus norvegicus</name>
    <name type="common">Rat</name>
    <dbReference type="NCBI Taxonomy" id="10116"/>
    <lineage>
        <taxon>Eukaryota</taxon>
        <taxon>Metazoa</taxon>
        <taxon>Chordata</taxon>
        <taxon>Craniata</taxon>
        <taxon>Vertebrata</taxon>
        <taxon>Euteleostomi</taxon>
        <taxon>Mammalia</taxon>
        <taxon>Eutheria</taxon>
        <taxon>Euarchontoglires</taxon>
        <taxon>Glires</taxon>
        <taxon>Rodentia</taxon>
        <taxon>Myomorpha</taxon>
        <taxon>Muroidea</taxon>
        <taxon>Muridae</taxon>
        <taxon>Murinae</taxon>
        <taxon>Rattus</taxon>
    </lineage>
</organism>
<sequence length="670" mass="71530">MRKWALHLEWGSLPSSHHGKHQNWPSCPHHRPTHLVQLWSCSAMLTAMLSLLESLPLTSLSKPGGSLHPSKPSKNPRLRDPRGSPQRSMTVHSHHSRESEDSSEPAPSVEPAGEEPQPAASSCPVEDTGAASDLPGSPKELVPLPPSQSSVGRFVPQFAKPRKTVTRKTKAWEEDPESCTTSQETTPELGALEAASQPQRESLRFPLHDARRPEDQTQPDGTLSKERTSSLDTGSLENNGFEMATVQDSSSQGRTLSAAAAEGREADSSTPQEGGTQGGEAEAQHSGEPQEGEDILYTSALVPASDPTIPCLETWSVAQDLSVPTHILHSTAAAPSFGSPAGASLMDSVITEVSLDLSVLQHSALEVGSLLGSPDGQIPDGGCSGTLAEETPAGSKETRWKEKSPGDETLANITETAVPVKQEPMVEAGDSSHIAQEMGPAVKTKDPGSDGQLPGDIGMLPLPAQPMDEKVVELSGLTYDQDLEGLSLYPHTPSQLEHTCLASDPPQSSKACHSSPDIPVHPAGKQQPAPSLRDQAAWQESSAMELDFLPDSQIQDALDATNMEQGFPSGNMSDPGWPVPSSYAIGGSPKAVAKPQPRPHVGTWAQEPYRMQDATDTVRGLVVELSSLNRLIMSTHRDLEAFKRRKTKSLPYLTKGLGSLARGDQGWRDL</sequence>
<dbReference type="OrthoDB" id="9940137at2759"/>
<feature type="compositionally biased region" description="Basic and acidic residues" evidence="1">
    <location>
        <begin position="201"/>
        <end position="215"/>
    </location>
</feature>
<feature type="region of interest" description="Disordered" evidence="1">
    <location>
        <begin position="60"/>
        <end position="291"/>
    </location>
</feature>
<evidence type="ECO:0000313" key="2">
    <source>
        <dbReference type="Ensembl" id="ENSRNOP00000077742.1"/>
    </source>
</evidence>